<dbReference type="Proteomes" id="UP001237642">
    <property type="component" value="Unassembled WGS sequence"/>
</dbReference>
<dbReference type="EMBL" id="JAUIZM010000007">
    <property type="protein sequence ID" value="KAK1376746.1"/>
    <property type="molecule type" value="Genomic_DNA"/>
</dbReference>
<dbReference type="InterPro" id="IPR001810">
    <property type="entry name" value="F-box_dom"/>
</dbReference>
<accession>A0AAD8ML22</accession>
<dbReference type="InterPro" id="IPR036047">
    <property type="entry name" value="F-box-like_dom_sf"/>
</dbReference>
<evidence type="ECO:0000313" key="5">
    <source>
        <dbReference type="Proteomes" id="UP001237642"/>
    </source>
</evidence>
<protein>
    <submittedName>
        <fullName evidence="3">F-box domain-containing protein</fullName>
    </submittedName>
</protein>
<dbReference type="InterPro" id="IPR017451">
    <property type="entry name" value="F-box-assoc_interact_dom"/>
</dbReference>
<dbReference type="AlphaFoldDB" id="A0AAD8ML22"/>
<dbReference type="InterPro" id="IPR013187">
    <property type="entry name" value="F-box-assoc_dom_typ3"/>
</dbReference>
<evidence type="ECO:0000259" key="1">
    <source>
        <dbReference type="Pfam" id="PF00646"/>
    </source>
</evidence>
<dbReference type="InterPro" id="IPR050796">
    <property type="entry name" value="SCF_F-box_component"/>
</dbReference>
<organism evidence="3 5">
    <name type="scientific">Heracleum sosnowskyi</name>
    <dbReference type="NCBI Taxonomy" id="360622"/>
    <lineage>
        <taxon>Eukaryota</taxon>
        <taxon>Viridiplantae</taxon>
        <taxon>Streptophyta</taxon>
        <taxon>Embryophyta</taxon>
        <taxon>Tracheophyta</taxon>
        <taxon>Spermatophyta</taxon>
        <taxon>Magnoliopsida</taxon>
        <taxon>eudicotyledons</taxon>
        <taxon>Gunneridae</taxon>
        <taxon>Pentapetalae</taxon>
        <taxon>asterids</taxon>
        <taxon>campanulids</taxon>
        <taxon>Apiales</taxon>
        <taxon>Apiaceae</taxon>
        <taxon>Apioideae</taxon>
        <taxon>apioid superclade</taxon>
        <taxon>Tordylieae</taxon>
        <taxon>Tordyliinae</taxon>
        <taxon>Heracleum</taxon>
    </lineage>
</organism>
<name>A0AAD8ML22_9APIA</name>
<feature type="domain" description="F-box associated beta-propeller type 3" evidence="2">
    <location>
        <begin position="91"/>
        <end position="331"/>
    </location>
</feature>
<reference evidence="3" key="1">
    <citation type="submission" date="2023-02" db="EMBL/GenBank/DDBJ databases">
        <title>Genome of toxic invasive species Heracleum sosnowskyi carries increased number of genes despite the absence of recent whole-genome duplications.</title>
        <authorList>
            <person name="Schelkunov M."/>
            <person name="Shtratnikova V."/>
            <person name="Makarenko M."/>
            <person name="Klepikova A."/>
            <person name="Omelchenko D."/>
            <person name="Novikova G."/>
            <person name="Obukhova E."/>
            <person name="Bogdanov V."/>
            <person name="Penin A."/>
            <person name="Logacheva M."/>
        </authorList>
    </citation>
    <scope>NUCLEOTIDE SEQUENCE</scope>
    <source>
        <strain evidence="3">Hsosn_3</strain>
        <tissue evidence="3">Leaf</tissue>
    </source>
</reference>
<dbReference type="SUPFAM" id="SSF81383">
    <property type="entry name" value="F-box domain"/>
    <property type="match status" value="1"/>
</dbReference>
<feature type="domain" description="F-box" evidence="1">
    <location>
        <begin position="4"/>
        <end position="36"/>
    </location>
</feature>
<evidence type="ECO:0000313" key="3">
    <source>
        <dbReference type="EMBL" id="KAK1376697.1"/>
    </source>
</evidence>
<dbReference type="NCBIfam" id="TIGR01640">
    <property type="entry name" value="F_box_assoc_1"/>
    <property type="match status" value="1"/>
</dbReference>
<dbReference type="PANTHER" id="PTHR31672">
    <property type="entry name" value="BNACNNG10540D PROTEIN"/>
    <property type="match status" value="1"/>
</dbReference>
<comment type="caution">
    <text evidence="3">The sequence shown here is derived from an EMBL/GenBank/DDBJ whole genome shotgun (WGS) entry which is preliminary data.</text>
</comment>
<gene>
    <name evidence="3" type="ORF">POM88_032890</name>
    <name evidence="4" type="ORF">POM88_032939</name>
</gene>
<proteinExistence type="predicted"/>
<sequence length="365" mass="42192">MDICMDKIFIRLPVKSLLRARCISKSWRKFIDNPDFANFAHMKYEYCEDEQNTLILRASRAETTSLYAATGCEESSMILAETVPMVKFQVERTVDYGSCNGLVYFAENYSGRFVVSNPLRSQFTVLPQPPERLYYPWNSDWSATGLGFDSSTKTFKMICTNRKTKSDESPQFTLVHTLGTTSWREVPSVPAHYCKRTTNSMSVFVHGFLHWMIHPSIRNSGEGRILAFDVSKETFKVIPHPEISFKGSRYYRILDIKGNLGMLDLSREVEFDIWIMDYEKESWTKEYTIDITTVDPYFVDMTQVIGLWKQDEILFRFWKSRFLVMYWSYSMRTGNIKECEVPSSNAGVLSLKGSLIPIPGAKEVS</sequence>
<reference evidence="3" key="2">
    <citation type="submission" date="2023-05" db="EMBL/GenBank/DDBJ databases">
        <authorList>
            <person name="Schelkunov M.I."/>
        </authorList>
    </citation>
    <scope>NUCLEOTIDE SEQUENCE</scope>
    <source>
        <strain evidence="3">Hsosn_3</strain>
        <tissue evidence="3">Leaf</tissue>
    </source>
</reference>
<dbReference type="Pfam" id="PF08268">
    <property type="entry name" value="FBA_3"/>
    <property type="match status" value="1"/>
</dbReference>
<dbReference type="Pfam" id="PF00646">
    <property type="entry name" value="F-box"/>
    <property type="match status" value="1"/>
</dbReference>
<keyword evidence="5" id="KW-1185">Reference proteome</keyword>
<dbReference type="PANTHER" id="PTHR31672:SF13">
    <property type="entry name" value="F-BOX PROTEIN CPR30-LIKE"/>
    <property type="match status" value="1"/>
</dbReference>
<evidence type="ECO:0000259" key="2">
    <source>
        <dbReference type="Pfam" id="PF08268"/>
    </source>
</evidence>
<evidence type="ECO:0000313" key="4">
    <source>
        <dbReference type="EMBL" id="KAK1376746.1"/>
    </source>
</evidence>
<dbReference type="EMBL" id="JAUIZM010000007">
    <property type="protein sequence ID" value="KAK1376697.1"/>
    <property type="molecule type" value="Genomic_DNA"/>
</dbReference>